<feature type="transmembrane region" description="Helical" evidence="12">
    <location>
        <begin position="429"/>
        <end position="454"/>
    </location>
</feature>
<dbReference type="GO" id="GO:0046872">
    <property type="term" value="F:metal ion binding"/>
    <property type="evidence" value="ECO:0007669"/>
    <property type="project" value="UniProtKB-KW"/>
</dbReference>
<keyword evidence="4 10" id="KW-0812">Transmembrane</keyword>
<evidence type="ECO:0000256" key="11">
    <source>
        <dbReference type="SAM" id="MobiDB-lite"/>
    </source>
</evidence>
<accession>A0A6P9A4F2</accession>
<feature type="transmembrane region" description="Helical" evidence="12">
    <location>
        <begin position="314"/>
        <end position="333"/>
    </location>
</feature>
<feature type="binding site" evidence="8">
    <location>
        <position position="403"/>
    </location>
    <ligand>
        <name>Na(+)</name>
        <dbReference type="ChEBI" id="CHEBI:29101"/>
        <label>1</label>
    </ligand>
</feature>
<evidence type="ECO:0000313" key="13">
    <source>
        <dbReference type="Proteomes" id="UP000515158"/>
    </source>
</evidence>
<feature type="transmembrane region" description="Helical" evidence="12">
    <location>
        <begin position="603"/>
        <end position="624"/>
    </location>
</feature>
<dbReference type="PANTHER" id="PTHR11616:SF236">
    <property type="entry name" value="TRANSPORTER"/>
    <property type="match status" value="1"/>
</dbReference>
<dbReference type="GO" id="GO:0015187">
    <property type="term" value="F:glycine transmembrane transporter activity"/>
    <property type="evidence" value="ECO:0007669"/>
    <property type="project" value="TreeGrafter"/>
</dbReference>
<dbReference type="InParanoid" id="A0A6P9A4F2"/>
<evidence type="ECO:0000256" key="2">
    <source>
        <dbReference type="ARBA" id="ARBA00006459"/>
    </source>
</evidence>
<evidence type="ECO:0000256" key="9">
    <source>
        <dbReference type="PIRSR" id="PIRSR600175-2"/>
    </source>
</evidence>
<dbReference type="FunCoup" id="A0A6P9A4F2">
    <property type="interactions" value="54"/>
</dbReference>
<evidence type="ECO:0000256" key="5">
    <source>
        <dbReference type="ARBA" id="ARBA00022847"/>
    </source>
</evidence>
<keyword evidence="3 10" id="KW-0813">Transport</keyword>
<feature type="binding site" evidence="8">
    <location>
        <position position="504"/>
    </location>
    <ligand>
        <name>Na(+)</name>
        <dbReference type="ChEBI" id="CHEBI:29101"/>
        <label>1</label>
    </ligand>
</feature>
<dbReference type="KEGG" id="tpal:117652160"/>
<protein>
    <recommendedName>
        <fullName evidence="10">Transporter</fullName>
    </recommendedName>
</protein>
<evidence type="ECO:0000256" key="1">
    <source>
        <dbReference type="ARBA" id="ARBA00004141"/>
    </source>
</evidence>
<dbReference type="InterPro" id="IPR037272">
    <property type="entry name" value="SNS_sf"/>
</dbReference>
<feature type="transmembrane region" description="Helical" evidence="12">
    <location>
        <begin position="529"/>
        <end position="550"/>
    </location>
</feature>
<keyword evidence="13" id="KW-1185">Reference proteome</keyword>
<evidence type="ECO:0000256" key="7">
    <source>
        <dbReference type="ARBA" id="ARBA00023136"/>
    </source>
</evidence>
<dbReference type="AlphaFoldDB" id="A0A6P9A4F2"/>
<feature type="binding site" evidence="8">
    <location>
        <position position="111"/>
    </location>
    <ligand>
        <name>Na(+)</name>
        <dbReference type="ChEBI" id="CHEBI:29101"/>
        <label>1</label>
    </ligand>
</feature>
<dbReference type="InterPro" id="IPR000175">
    <property type="entry name" value="Na/ntran_symport"/>
</dbReference>
<dbReference type="RefSeq" id="XP_034252752.1">
    <property type="nucleotide sequence ID" value="XM_034396861.1"/>
</dbReference>
<dbReference type="PANTHER" id="PTHR11616">
    <property type="entry name" value="SODIUM/CHLORIDE DEPENDENT TRANSPORTER"/>
    <property type="match status" value="1"/>
</dbReference>
<proteinExistence type="inferred from homology"/>
<evidence type="ECO:0000313" key="14">
    <source>
        <dbReference type="RefSeq" id="XP_034252752.1"/>
    </source>
</evidence>
<dbReference type="Proteomes" id="UP000515158">
    <property type="component" value="Unplaced"/>
</dbReference>
<evidence type="ECO:0000256" key="12">
    <source>
        <dbReference type="SAM" id="Phobius"/>
    </source>
</evidence>
<evidence type="ECO:0000256" key="8">
    <source>
        <dbReference type="PIRSR" id="PIRSR600175-1"/>
    </source>
</evidence>
<evidence type="ECO:0000256" key="6">
    <source>
        <dbReference type="ARBA" id="ARBA00022989"/>
    </source>
</evidence>
<dbReference type="Pfam" id="PF00209">
    <property type="entry name" value="SNF"/>
    <property type="match status" value="2"/>
</dbReference>
<organism evidence="14">
    <name type="scientific">Thrips palmi</name>
    <name type="common">Melon thrips</name>
    <dbReference type="NCBI Taxonomy" id="161013"/>
    <lineage>
        <taxon>Eukaryota</taxon>
        <taxon>Metazoa</taxon>
        <taxon>Ecdysozoa</taxon>
        <taxon>Arthropoda</taxon>
        <taxon>Hexapoda</taxon>
        <taxon>Insecta</taxon>
        <taxon>Pterygota</taxon>
        <taxon>Neoptera</taxon>
        <taxon>Paraneoptera</taxon>
        <taxon>Thysanoptera</taxon>
        <taxon>Terebrantia</taxon>
        <taxon>Thripoidea</taxon>
        <taxon>Thripidae</taxon>
        <taxon>Thrips</taxon>
    </lineage>
</organism>
<reference evidence="14" key="1">
    <citation type="submission" date="2025-08" db="UniProtKB">
        <authorList>
            <consortium name="RefSeq"/>
        </authorList>
    </citation>
    <scope>IDENTIFICATION</scope>
    <source>
        <tissue evidence="14">Total insect</tissue>
    </source>
</reference>
<dbReference type="PROSITE" id="PS00610">
    <property type="entry name" value="NA_NEUROTRAN_SYMP_1"/>
    <property type="match status" value="1"/>
</dbReference>
<sequence length="737" mass="81304">MGRRHELLSTPCGEHAMDLLSVYPGVRPVASGSSLAALAPNEDAVGQSAAPGCSMGSPSRSPQDHPGCQYALAGQDDRSDGEMTDNVAPVEHHRGSWASPVEFIMSCLNYAIGLGNVWRFPYLVYRNGGGAFLGPYIIMLFLIGLPIFFLELAIGQYAGLGPIEAFQRISPFFHGLGYCTLVVITLITVYYQVIVAWALFYIFNSFSYELGWGSCKHDFNSPRCFSYSANDECMAQSNGTDPASLMTYYNRTCVKIADVCSTRGMVALNATHCGNAQAQESLKTILKRVLASEEFYNDYVLGRNNATWENWGEFHWTLCLFLFLSWVVLYACLARGVQSSGKAASDGVHHGSVFVALSLAPILCRGASLEGAWEGVTYYITPRWETLLDANVWGDAASQVFYSFGIGCGSLITLSSYSKFSNNCHTDALIVSVANLGTAVFAGFAVFTVMGFLANQQGVAVTDVVDSGPGLAFVVYPEAILRMPAPQVWAVLFFFMLFILGLGSQFAGVQAITTALIDKWPNLRKKQWLVTMLSCLGIFIMEIPMCYSGGVYMFTLLDWNTASWAILLIGFAEIIVVSWVYGCERFLENLSEMGIKFYRPIRAYWRFVWVFASPIISLAVFLFVMSQYVPAAYGSYKFPPWADVIGWLISISTLLPFPAFAVYRIIYGKEVGKDLYRASPMWCPREDGTKVVDEERSSSDFREGVGAVKLDCLNGNGHIISHFVYDNVAFARDSVRT</sequence>
<feature type="transmembrane region" description="Helical" evidence="12">
    <location>
        <begin position="562"/>
        <end position="582"/>
    </location>
</feature>
<dbReference type="OrthoDB" id="6581954at2759"/>
<feature type="binding site" evidence="8">
    <location>
        <position position="116"/>
    </location>
    <ligand>
        <name>Na(+)</name>
        <dbReference type="ChEBI" id="CHEBI:29101"/>
        <label>1</label>
    </ligand>
</feature>
<keyword evidence="5 10" id="KW-0769">Symport</keyword>
<feature type="disulfide bond" evidence="9">
    <location>
        <begin position="215"/>
        <end position="224"/>
    </location>
</feature>
<evidence type="ECO:0000256" key="3">
    <source>
        <dbReference type="ARBA" id="ARBA00022448"/>
    </source>
</evidence>
<feature type="region of interest" description="Disordered" evidence="11">
    <location>
        <begin position="48"/>
        <end position="85"/>
    </location>
</feature>
<dbReference type="GO" id="GO:0015179">
    <property type="term" value="F:L-amino acid transmembrane transporter activity"/>
    <property type="evidence" value="ECO:0007669"/>
    <property type="project" value="TreeGrafter"/>
</dbReference>
<comment type="subcellular location">
    <subcellularLocation>
        <location evidence="1">Membrane</location>
        <topology evidence="1">Multi-pass membrane protein</topology>
    </subcellularLocation>
</comment>
<keyword evidence="8" id="KW-0915">Sodium</keyword>
<dbReference type="SUPFAM" id="SSF161070">
    <property type="entry name" value="SNF-like"/>
    <property type="match status" value="1"/>
</dbReference>
<keyword evidence="7 12" id="KW-0472">Membrane</keyword>
<evidence type="ECO:0000256" key="4">
    <source>
        <dbReference type="ARBA" id="ARBA00022692"/>
    </source>
</evidence>
<dbReference type="GO" id="GO:0005283">
    <property type="term" value="F:amino acid:sodium symporter activity"/>
    <property type="evidence" value="ECO:0007669"/>
    <property type="project" value="TreeGrafter"/>
</dbReference>
<keyword evidence="6 12" id="KW-1133">Transmembrane helix</keyword>
<gene>
    <name evidence="14" type="primary">LOC117652160</name>
</gene>
<dbReference type="PROSITE" id="PS50267">
    <property type="entry name" value="NA_NEUROTRAN_SYMP_3"/>
    <property type="match status" value="1"/>
</dbReference>
<keyword evidence="8" id="KW-0479">Metal-binding</keyword>
<dbReference type="GeneID" id="117652160"/>
<dbReference type="PRINTS" id="PR00176">
    <property type="entry name" value="NANEUSMPORT"/>
</dbReference>
<dbReference type="GO" id="GO:0005886">
    <property type="term" value="C:plasma membrane"/>
    <property type="evidence" value="ECO:0007669"/>
    <property type="project" value="TreeGrafter"/>
</dbReference>
<evidence type="ECO:0000256" key="10">
    <source>
        <dbReference type="RuleBase" id="RU003732"/>
    </source>
</evidence>
<feature type="binding site" evidence="8">
    <location>
        <position position="435"/>
    </location>
    <ligand>
        <name>Na(+)</name>
        <dbReference type="ChEBI" id="CHEBI:29101"/>
        <label>1</label>
    </ligand>
</feature>
<name>A0A6P9A4F2_THRPL</name>
<feature type="transmembrane region" description="Helical" evidence="12">
    <location>
        <begin position="644"/>
        <end position="667"/>
    </location>
</feature>
<feature type="transmembrane region" description="Helical" evidence="12">
    <location>
        <begin position="175"/>
        <end position="203"/>
    </location>
</feature>
<dbReference type="GO" id="GO:0089718">
    <property type="term" value="P:amino acid import across plasma membrane"/>
    <property type="evidence" value="ECO:0007669"/>
    <property type="project" value="TreeGrafter"/>
</dbReference>
<feature type="transmembrane region" description="Helical" evidence="12">
    <location>
        <begin position="133"/>
        <end position="154"/>
    </location>
</feature>
<feature type="binding site" evidence="8">
    <location>
        <position position="500"/>
    </location>
    <ligand>
        <name>Na(+)</name>
        <dbReference type="ChEBI" id="CHEBI:29101"/>
        <label>1</label>
    </ligand>
</feature>
<feature type="transmembrane region" description="Helical" evidence="12">
    <location>
        <begin position="400"/>
        <end position="417"/>
    </location>
</feature>
<keyword evidence="9" id="KW-1015">Disulfide bond</keyword>
<comment type="similarity">
    <text evidence="2 10">Belongs to the sodium:neurotransmitter symporter (SNF) (TC 2.A.22) family.</text>
</comment>
<feature type="transmembrane region" description="Helical" evidence="12">
    <location>
        <begin position="488"/>
        <end position="517"/>
    </location>
</feature>